<accession>A0ABT8KL71</accession>
<gene>
    <name evidence="2" type="ORF">QQ008_08855</name>
</gene>
<evidence type="ECO:0000313" key="3">
    <source>
        <dbReference type="Proteomes" id="UP001172082"/>
    </source>
</evidence>
<sequence length="188" mass="21734">MKTAEELEKEFIETVKEKTNRTLDDWLGILKNQSFQKMKETVDWLKKDQGLIHSHATFLAGIYLNDGKPVHDSRALFNAHFAGKEDKLEIYQTLEKVVKDNFAAVQIVPTKGYISFRNKKEFAVAKINKNEIRVGLDLQNIEFNDYVVKAKSLGTMPRISHMIEVREKGEINDHLKKYLVKANQLVNE</sequence>
<dbReference type="EMBL" id="JAUJEA010000003">
    <property type="protein sequence ID" value="MDN5201469.1"/>
    <property type="molecule type" value="Genomic_DNA"/>
</dbReference>
<dbReference type="Pfam" id="PF14117">
    <property type="entry name" value="DUF4287"/>
    <property type="match status" value="1"/>
</dbReference>
<dbReference type="RefSeq" id="WP_346751499.1">
    <property type="nucleotide sequence ID" value="NZ_JAUJEA010000003.1"/>
</dbReference>
<dbReference type="Proteomes" id="UP001172082">
    <property type="component" value="Unassembled WGS sequence"/>
</dbReference>
<dbReference type="InterPro" id="IPR043714">
    <property type="entry name" value="DUF5655"/>
</dbReference>
<name>A0ABT8KL71_9BACT</name>
<comment type="caution">
    <text evidence="2">The sequence shown here is derived from an EMBL/GenBank/DDBJ whole genome shotgun (WGS) entry which is preliminary data.</text>
</comment>
<keyword evidence="3" id="KW-1185">Reference proteome</keyword>
<evidence type="ECO:0000313" key="2">
    <source>
        <dbReference type="EMBL" id="MDN5201469.1"/>
    </source>
</evidence>
<organism evidence="2 3">
    <name type="scientific">Splendidivirga corallicola</name>
    <dbReference type="NCBI Taxonomy" id="3051826"/>
    <lineage>
        <taxon>Bacteria</taxon>
        <taxon>Pseudomonadati</taxon>
        <taxon>Bacteroidota</taxon>
        <taxon>Cytophagia</taxon>
        <taxon>Cytophagales</taxon>
        <taxon>Splendidivirgaceae</taxon>
        <taxon>Splendidivirga</taxon>
    </lineage>
</organism>
<evidence type="ECO:0000259" key="1">
    <source>
        <dbReference type="Pfam" id="PF18899"/>
    </source>
</evidence>
<protein>
    <submittedName>
        <fullName evidence="2">DUF5655 domain-containing protein</fullName>
    </submittedName>
</protein>
<reference evidence="2" key="1">
    <citation type="submission" date="2023-06" db="EMBL/GenBank/DDBJ databases">
        <title>Genomic of Parafulvivirga corallium.</title>
        <authorList>
            <person name="Wang G."/>
        </authorList>
    </citation>
    <scope>NUCLEOTIDE SEQUENCE</scope>
    <source>
        <strain evidence="2">BMA10</strain>
    </source>
</reference>
<proteinExistence type="predicted"/>
<feature type="domain" description="DUF5655" evidence="1">
    <location>
        <begin position="79"/>
        <end position="182"/>
    </location>
</feature>
<dbReference type="Pfam" id="PF18899">
    <property type="entry name" value="DUF5655"/>
    <property type="match status" value="1"/>
</dbReference>
<dbReference type="InterPro" id="IPR025629">
    <property type="entry name" value="DUF4287"/>
</dbReference>